<name>A0ABS0S9V4_9HYPH</name>
<dbReference type="EMBL" id="JADGMQ010000001">
    <property type="protein sequence ID" value="MBI1619292.1"/>
    <property type="molecule type" value="Genomic_DNA"/>
</dbReference>
<reference evidence="2 3" key="1">
    <citation type="submission" date="2020-10" db="EMBL/GenBank/DDBJ databases">
        <title>Aquamicrobium zhengzhouensis sp. nov., a exopolysaccharide producing bacterium isolated from farmland soil.</title>
        <authorList>
            <person name="Wang X."/>
        </authorList>
    </citation>
    <scope>NUCLEOTIDE SEQUENCE [LARGE SCALE GENOMIC DNA]</scope>
    <source>
        <strain evidence="3">cd-1</strain>
    </source>
</reference>
<evidence type="ECO:0000313" key="2">
    <source>
        <dbReference type="EMBL" id="MBI1619292.1"/>
    </source>
</evidence>
<organism evidence="2 3">
    <name type="scientific">Aquamicrobium zhengzhouense</name>
    <dbReference type="NCBI Taxonomy" id="2781738"/>
    <lineage>
        <taxon>Bacteria</taxon>
        <taxon>Pseudomonadati</taxon>
        <taxon>Pseudomonadota</taxon>
        <taxon>Alphaproteobacteria</taxon>
        <taxon>Hyphomicrobiales</taxon>
        <taxon>Phyllobacteriaceae</taxon>
        <taxon>Aquamicrobium</taxon>
    </lineage>
</organism>
<keyword evidence="1" id="KW-1133">Transmembrane helix</keyword>
<keyword evidence="1" id="KW-0472">Membrane</keyword>
<gene>
    <name evidence="2" type="ORF">IOD40_01260</name>
</gene>
<dbReference type="Proteomes" id="UP000601789">
    <property type="component" value="Unassembled WGS sequence"/>
</dbReference>
<accession>A0ABS0S9V4</accession>
<evidence type="ECO:0008006" key="4">
    <source>
        <dbReference type="Google" id="ProtNLM"/>
    </source>
</evidence>
<keyword evidence="1" id="KW-0812">Transmembrane</keyword>
<feature type="transmembrane region" description="Helical" evidence="1">
    <location>
        <begin position="131"/>
        <end position="157"/>
    </location>
</feature>
<evidence type="ECO:0000256" key="1">
    <source>
        <dbReference type="SAM" id="Phobius"/>
    </source>
</evidence>
<protein>
    <recommendedName>
        <fullName evidence="4">Transmembrane protein</fullName>
    </recommendedName>
</protein>
<evidence type="ECO:0000313" key="3">
    <source>
        <dbReference type="Proteomes" id="UP000601789"/>
    </source>
</evidence>
<comment type="caution">
    <text evidence="2">The sequence shown here is derived from an EMBL/GenBank/DDBJ whole genome shotgun (WGS) entry which is preliminary data.</text>
</comment>
<feature type="transmembrane region" description="Helical" evidence="1">
    <location>
        <begin position="163"/>
        <end position="180"/>
    </location>
</feature>
<sequence length="403" mass="45257">MDLKSTHASALGDAVKKRVAVLFCGFEPLDSEAQRIRFQRASAQTATQWNCKIETGALSGSLAHPYFDVVASGPNWRTETRFYLLEHSSVIAALREPSLPSQIARGFGAFLGVIAEGGLTRYFRWAWRFGLFFLFPFLLMLLALTATAGIGFAPLYAELSPLHLLWSLPAAYAFFRYVFLPRAERLHTMLLFSNWRLALAMARQNDERANRRLKDFESGLLEALSQPADEYLLASHSMGSNWAVHTLGTVLEQKPDVLSGKKVTFATFGGALLQCALLRSAKNLRSRAELILKHPNVSSLEVQCLTDPVHFYKAPVARALGLPDVEQPPMVQMRVKRLLTPDHYRRIKYDILRIHRQYVMGTDIRAPYDFGLMVAGPFPAADFAKFDYEAMPPIGPEGQLHER</sequence>
<keyword evidence="3" id="KW-1185">Reference proteome</keyword>
<proteinExistence type="predicted"/>